<reference evidence="3 4" key="2">
    <citation type="journal article" date="2012" name="Open Biol.">
        <title>Characteristics of nucleosomes and linker DNA regions on the genome of the basidiomycete Mixia osmundae revealed by mono- and dinucleosome mapping.</title>
        <authorList>
            <person name="Nishida H."/>
            <person name="Kondo S."/>
            <person name="Matsumoto T."/>
            <person name="Suzuki Y."/>
            <person name="Yoshikawa H."/>
            <person name="Taylor T.D."/>
            <person name="Sugiyama J."/>
        </authorList>
    </citation>
    <scope>NUCLEOTIDE SEQUENCE [LARGE SCALE GENOMIC DNA]</scope>
    <source>
        <strain evidence="4">CBS 9802 / IAM 14324 / JCM 22182 / KY 12970</strain>
    </source>
</reference>
<dbReference type="InParanoid" id="G7DYX7"/>
<dbReference type="InterPro" id="IPR000782">
    <property type="entry name" value="FAS1_domain"/>
</dbReference>
<evidence type="ECO:0000313" key="3">
    <source>
        <dbReference type="EMBL" id="GAA95787.1"/>
    </source>
</evidence>
<evidence type="ECO:0000313" key="4">
    <source>
        <dbReference type="Proteomes" id="UP000009131"/>
    </source>
</evidence>
<dbReference type="AlphaFoldDB" id="G7DYX7"/>
<reference evidence="3 4" key="1">
    <citation type="journal article" date="2011" name="J. Gen. Appl. Microbiol.">
        <title>Draft genome sequencing of the enigmatic basidiomycete Mixia osmundae.</title>
        <authorList>
            <person name="Nishida H."/>
            <person name="Nagatsuka Y."/>
            <person name="Sugiyama J."/>
        </authorList>
    </citation>
    <scope>NUCLEOTIDE SEQUENCE [LARGE SCALE GENOMIC DNA]</scope>
    <source>
        <strain evidence="4">CBS 9802 / IAM 14324 / JCM 22182 / KY 12970</strain>
    </source>
</reference>
<protein>
    <recommendedName>
        <fullName evidence="2">FAS1 domain-containing protein</fullName>
    </recommendedName>
</protein>
<dbReference type="HOGENOM" id="CLU_702241_0_0_1"/>
<dbReference type="InterPro" id="IPR036378">
    <property type="entry name" value="FAS1_dom_sf"/>
</dbReference>
<keyword evidence="4" id="KW-1185">Reference proteome</keyword>
<dbReference type="Proteomes" id="UP000009131">
    <property type="component" value="Unassembled WGS sequence"/>
</dbReference>
<feature type="chain" id="PRO_5009955587" description="FAS1 domain-containing protein" evidence="1">
    <location>
        <begin position="20"/>
        <end position="393"/>
    </location>
</feature>
<feature type="signal peptide" evidence="1">
    <location>
        <begin position="1"/>
        <end position="19"/>
    </location>
</feature>
<dbReference type="Pfam" id="PF02469">
    <property type="entry name" value="Fasciclin"/>
    <property type="match status" value="1"/>
</dbReference>
<dbReference type="EMBL" id="BABT02000063">
    <property type="protein sequence ID" value="GAA95787.1"/>
    <property type="molecule type" value="Genomic_DNA"/>
</dbReference>
<dbReference type="InterPro" id="IPR050904">
    <property type="entry name" value="Adhesion/Biosynth-related"/>
</dbReference>
<evidence type="ECO:0000259" key="2">
    <source>
        <dbReference type="PROSITE" id="PS50213"/>
    </source>
</evidence>
<organism evidence="3 4">
    <name type="scientific">Mixia osmundae (strain CBS 9802 / IAM 14324 / JCM 22182 / KY 12970)</name>
    <dbReference type="NCBI Taxonomy" id="764103"/>
    <lineage>
        <taxon>Eukaryota</taxon>
        <taxon>Fungi</taxon>
        <taxon>Dikarya</taxon>
        <taxon>Basidiomycota</taxon>
        <taxon>Pucciniomycotina</taxon>
        <taxon>Mixiomycetes</taxon>
        <taxon>Mixiales</taxon>
        <taxon>Mixiaceae</taxon>
        <taxon>Mixia</taxon>
    </lineage>
</organism>
<dbReference type="RefSeq" id="XP_014567233.1">
    <property type="nucleotide sequence ID" value="XM_014711747.1"/>
</dbReference>
<proteinExistence type="predicted"/>
<dbReference type="PANTHER" id="PTHR10900">
    <property type="entry name" value="PERIOSTIN-RELATED"/>
    <property type="match status" value="1"/>
</dbReference>
<dbReference type="OrthoDB" id="286301at2759"/>
<dbReference type="SUPFAM" id="SSF82153">
    <property type="entry name" value="FAS1 domain"/>
    <property type="match status" value="1"/>
</dbReference>
<dbReference type="STRING" id="764103.G7DYX7"/>
<gene>
    <name evidence="3" type="primary">Mo02444</name>
    <name evidence="3" type="ORF">E5Q_02444</name>
</gene>
<dbReference type="Gene3D" id="2.30.180.10">
    <property type="entry name" value="FAS1 domain"/>
    <property type="match status" value="1"/>
</dbReference>
<feature type="domain" description="FAS1" evidence="2">
    <location>
        <begin position="180"/>
        <end position="314"/>
    </location>
</feature>
<accession>G7DYX7</accession>
<sequence>MRQVLLSYAALVLLRSSLAASVQQDVNLALGQIGHGKTRDWLKKNPSFFSGIFNTSLGAITFASPSDKAWASIDPTKLNATFFGDTLLPLHVIRTNVTAIQQDGAAIYRTSLLPPATFSLNLGTGIPSPIIINKTGDTTFAAPQPVSGAQVNVWPTDHTTKDSISIYSVDQWFDVPQDIVTTINQPTVKGSSFATLLATASPSGSLVADIQDAEALTVFAPSDASLASIQKELASQPDGALQAIIRNHIINGTTLYSTQLVDQMKAVSAAGTAMLFISNSSGTFVAAGGAPAVKIIKTDFFAANGVVHVLDGLLKATSTTDETTAAAAHEAYLAFTNSGQLSAAGAIDVHTPTGLSSFKAPASTPTSKPPTPTAGAAQLRPLFFLALPAMAML</sequence>
<evidence type="ECO:0000256" key="1">
    <source>
        <dbReference type="SAM" id="SignalP"/>
    </source>
</evidence>
<dbReference type="PROSITE" id="PS50213">
    <property type="entry name" value="FAS1"/>
    <property type="match status" value="1"/>
</dbReference>
<name>G7DYX7_MIXOS</name>
<comment type="caution">
    <text evidence="3">The sequence shown here is derived from an EMBL/GenBank/DDBJ whole genome shotgun (WGS) entry which is preliminary data.</text>
</comment>
<keyword evidence="1" id="KW-0732">Signal</keyword>
<dbReference type="eggNOG" id="KOG1437">
    <property type="taxonomic scope" value="Eukaryota"/>
</dbReference>
<dbReference type="SMART" id="SM00554">
    <property type="entry name" value="FAS1"/>
    <property type="match status" value="1"/>
</dbReference>
<dbReference type="PANTHER" id="PTHR10900:SF77">
    <property type="entry name" value="FI19380P1"/>
    <property type="match status" value="1"/>
</dbReference>